<evidence type="ECO:0000313" key="1">
    <source>
        <dbReference type="EMBL" id="KAL2042681.1"/>
    </source>
</evidence>
<reference evidence="1 2" key="1">
    <citation type="submission" date="2024-09" db="EMBL/GenBank/DDBJ databases">
        <title>Rethinking Asexuality: The Enigmatic Case of Functional Sexual Genes in Lepraria (Stereocaulaceae).</title>
        <authorList>
            <person name="Doellman M."/>
            <person name="Sun Y."/>
            <person name="Barcenas-Pena A."/>
            <person name="Lumbsch H.T."/>
            <person name="Grewe F."/>
        </authorList>
    </citation>
    <scope>NUCLEOTIDE SEQUENCE [LARGE SCALE GENOMIC DNA]</scope>
    <source>
        <strain evidence="1 2">Mercado 3170</strain>
    </source>
</reference>
<proteinExistence type="predicted"/>
<dbReference type="EMBL" id="JBEFKJ010000013">
    <property type="protein sequence ID" value="KAL2042681.1"/>
    <property type="molecule type" value="Genomic_DNA"/>
</dbReference>
<protein>
    <submittedName>
        <fullName evidence="1">Uncharacterized protein</fullName>
    </submittedName>
</protein>
<comment type="caution">
    <text evidence="1">The sequence shown here is derived from an EMBL/GenBank/DDBJ whole genome shotgun (WGS) entry which is preliminary data.</text>
</comment>
<dbReference type="Proteomes" id="UP001590950">
    <property type="component" value="Unassembled WGS sequence"/>
</dbReference>
<sequence>MAISADVVGPIYNDSGGSGFLAANPGDWKNIKVTMDWLEALTPTVPNLSPMLSLTSPASTIANLLMSTGHTQLLPVDSIENGYSSNPYQFWDFVIATYFAEGVARVG</sequence>
<evidence type="ECO:0000313" key="2">
    <source>
        <dbReference type="Proteomes" id="UP001590950"/>
    </source>
</evidence>
<name>A0ABR4ACV8_9LECA</name>
<accession>A0ABR4ACV8</accession>
<keyword evidence="2" id="KW-1185">Reference proteome</keyword>
<gene>
    <name evidence="1" type="ORF">N7G274_004440</name>
</gene>
<organism evidence="1 2">
    <name type="scientific">Stereocaulon virgatum</name>
    <dbReference type="NCBI Taxonomy" id="373712"/>
    <lineage>
        <taxon>Eukaryota</taxon>
        <taxon>Fungi</taxon>
        <taxon>Dikarya</taxon>
        <taxon>Ascomycota</taxon>
        <taxon>Pezizomycotina</taxon>
        <taxon>Lecanoromycetes</taxon>
        <taxon>OSLEUM clade</taxon>
        <taxon>Lecanoromycetidae</taxon>
        <taxon>Lecanorales</taxon>
        <taxon>Lecanorineae</taxon>
        <taxon>Stereocaulaceae</taxon>
        <taxon>Stereocaulon</taxon>
    </lineage>
</organism>